<dbReference type="NCBIfam" id="TIGR00538">
    <property type="entry name" value="hemN"/>
    <property type="match status" value="1"/>
</dbReference>
<keyword evidence="17" id="KW-1185">Reference proteome</keyword>
<comment type="similarity">
    <text evidence="3 14">Belongs to the anaerobic coproporphyrinogen-III oxidase family.</text>
</comment>
<proteinExistence type="inferred from homology"/>
<dbReference type="SFLD" id="SFLDG01082">
    <property type="entry name" value="B12-binding_domain_containing"/>
    <property type="match status" value="1"/>
</dbReference>
<keyword evidence="6 14" id="KW-0963">Cytoplasm</keyword>
<comment type="cofactor">
    <cofactor evidence="14">
        <name>[4Fe-4S] cluster</name>
        <dbReference type="ChEBI" id="CHEBI:49883"/>
    </cofactor>
    <text evidence="14">Binds 1 [4Fe-4S] cluster. The cluster is coordinated with 3 cysteines and an exchangeable S-adenosyl-L-methionine.</text>
</comment>
<gene>
    <name evidence="16" type="primary">hemN</name>
    <name evidence="16" type="ORF">H6G14_13310</name>
</gene>
<evidence type="ECO:0000256" key="9">
    <source>
        <dbReference type="ARBA" id="ARBA00023002"/>
    </source>
</evidence>
<evidence type="ECO:0000256" key="3">
    <source>
        <dbReference type="ARBA" id="ARBA00005493"/>
    </source>
</evidence>
<dbReference type="InterPro" id="IPR058240">
    <property type="entry name" value="rSAM_sf"/>
</dbReference>
<dbReference type="PIRSF" id="PIRSF000167">
    <property type="entry name" value="HemN"/>
    <property type="match status" value="1"/>
</dbReference>
<evidence type="ECO:0000313" key="16">
    <source>
        <dbReference type="EMBL" id="MBD2252276.1"/>
    </source>
</evidence>
<comment type="catalytic activity">
    <reaction evidence="13 14">
        <text>coproporphyrinogen III + 2 S-adenosyl-L-methionine = protoporphyrinogen IX + 2 5'-deoxyadenosine + 2 L-methionine + 2 CO2</text>
        <dbReference type="Rhea" id="RHEA:15425"/>
        <dbReference type="ChEBI" id="CHEBI:16526"/>
        <dbReference type="ChEBI" id="CHEBI:17319"/>
        <dbReference type="ChEBI" id="CHEBI:57307"/>
        <dbReference type="ChEBI" id="CHEBI:57309"/>
        <dbReference type="ChEBI" id="CHEBI:57844"/>
        <dbReference type="ChEBI" id="CHEBI:59789"/>
        <dbReference type="EC" id="1.3.98.3"/>
    </reaction>
</comment>
<evidence type="ECO:0000256" key="11">
    <source>
        <dbReference type="ARBA" id="ARBA00023014"/>
    </source>
</evidence>
<keyword evidence="7 14" id="KW-0949">S-adenosyl-L-methionine</keyword>
<name>A0ABR8BEG8_9NOSO</name>
<evidence type="ECO:0000256" key="12">
    <source>
        <dbReference type="ARBA" id="ARBA00023244"/>
    </source>
</evidence>
<evidence type="ECO:0000256" key="8">
    <source>
        <dbReference type="ARBA" id="ARBA00022723"/>
    </source>
</evidence>
<dbReference type="EC" id="1.3.98.3" evidence="14"/>
<dbReference type="Pfam" id="PF04055">
    <property type="entry name" value="Radical_SAM"/>
    <property type="match status" value="1"/>
</dbReference>
<evidence type="ECO:0000256" key="4">
    <source>
        <dbReference type="ARBA" id="ARBA00011245"/>
    </source>
</evidence>
<dbReference type="InterPro" id="IPR034505">
    <property type="entry name" value="Coproporphyrinogen-III_oxidase"/>
</dbReference>
<evidence type="ECO:0000313" key="17">
    <source>
        <dbReference type="Proteomes" id="UP000621307"/>
    </source>
</evidence>
<feature type="domain" description="Radical SAM core" evidence="15">
    <location>
        <begin position="58"/>
        <end position="292"/>
    </location>
</feature>
<dbReference type="SUPFAM" id="SSF102114">
    <property type="entry name" value="Radical SAM enzymes"/>
    <property type="match status" value="1"/>
</dbReference>
<evidence type="ECO:0000256" key="14">
    <source>
        <dbReference type="PIRNR" id="PIRNR000167"/>
    </source>
</evidence>
<keyword evidence="11 14" id="KW-0411">Iron-sulfur</keyword>
<evidence type="ECO:0000256" key="5">
    <source>
        <dbReference type="ARBA" id="ARBA00022485"/>
    </source>
</evidence>
<comment type="pathway">
    <text evidence="2 14">Porphyrin-containing compound metabolism; protoporphyrin-IX biosynthesis; protoporphyrinogen-IX from coproporphyrinogen-III (AdoMet route): step 1/1.</text>
</comment>
<dbReference type="Pfam" id="PF06969">
    <property type="entry name" value="HemN_C"/>
    <property type="match status" value="1"/>
</dbReference>
<evidence type="ECO:0000256" key="2">
    <source>
        <dbReference type="ARBA" id="ARBA00004785"/>
    </source>
</evidence>
<dbReference type="PROSITE" id="PS51918">
    <property type="entry name" value="RADICAL_SAM"/>
    <property type="match status" value="1"/>
</dbReference>
<dbReference type="Gene3D" id="3.80.30.20">
    <property type="entry name" value="tm_1862 like domain"/>
    <property type="match status" value="1"/>
</dbReference>
<dbReference type="RefSeq" id="WP_190567874.1">
    <property type="nucleotide sequence ID" value="NZ_JACJQL010000016.1"/>
</dbReference>
<comment type="subcellular location">
    <subcellularLocation>
        <location evidence="1 14">Cytoplasm</location>
    </subcellularLocation>
</comment>
<dbReference type="SMART" id="SM00729">
    <property type="entry name" value="Elp3"/>
    <property type="match status" value="1"/>
</dbReference>
<comment type="caution">
    <text evidence="16">The sequence shown here is derived from an EMBL/GenBank/DDBJ whole genome shotgun (WGS) entry which is preliminary data.</text>
</comment>
<dbReference type="Proteomes" id="UP000621307">
    <property type="component" value="Unassembled WGS sequence"/>
</dbReference>
<keyword evidence="8 14" id="KW-0479">Metal-binding</keyword>
<evidence type="ECO:0000256" key="13">
    <source>
        <dbReference type="ARBA" id="ARBA00048321"/>
    </source>
</evidence>
<dbReference type="PANTHER" id="PTHR13932:SF6">
    <property type="entry name" value="OXYGEN-INDEPENDENT COPROPORPHYRINOGEN III OXIDASE"/>
    <property type="match status" value="1"/>
</dbReference>
<dbReference type="SFLD" id="SFLDS00029">
    <property type="entry name" value="Radical_SAM"/>
    <property type="match status" value="1"/>
</dbReference>
<comment type="subunit">
    <text evidence="4">Monomer.</text>
</comment>
<dbReference type="SFLD" id="SFLDG01065">
    <property type="entry name" value="anaerobic_coproporphyrinogen-I"/>
    <property type="match status" value="1"/>
</dbReference>
<dbReference type="InterPro" id="IPR007197">
    <property type="entry name" value="rSAM"/>
</dbReference>
<dbReference type="GO" id="GO:0051989">
    <property type="term" value="F:coproporphyrinogen dehydrogenase activity"/>
    <property type="evidence" value="ECO:0007669"/>
    <property type="project" value="UniProtKB-EC"/>
</dbReference>
<dbReference type="InterPro" id="IPR010723">
    <property type="entry name" value="HemN_C"/>
</dbReference>
<keyword evidence="10 14" id="KW-0408">Iron</keyword>
<dbReference type="PANTHER" id="PTHR13932">
    <property type="entry name" value="COPROPORPHYRINIGEN III OXIDASE"/>
    <property type="match status" value="1"/>
</dbReference>
<keyword evidence="12 14" id="KW-0627">Porphyrin biosynthesis</keyword>
<dbReference type="InterPro" id="IPR023404">
    <property type="entry name" value="rSAM_horseshoe"/>
</dbReference>
<keyword evidence="9 14" id="KW-0560">Oxidoreductase</keyword>
<accession>A0ABR8BEG8</accession>
<dbReference type="Gene3D" id="1.10.10.920">
    <property type="match status" value="1"/>
</dbReference>
<evidence type="ECO:0000256" key="6">
    <source>
        <dbReference type="ARBA" id="ARBA00022490"/>
    </source>
</evidence>
<evidence type="ECO:0000256" key="10">
    <source>
        <dbReference type="ARBA" id="ARBA00023004"/>
    </source>
</evidence>
<organism evidence="16 17">
    <name type="scientific">Nostoc parmelioides FACHB-3921</name>
    <dbReference type="NCBI Taxonomy" id="2692909"/>
    <lineage>
        <taxon>Bacteria</taxon>
        <taxon>Bacillati</taxon>
        <taxon>Cyanobacteriota</taxon>
        <taxon>Cyanophyceae</taxon>
        <taxon>Nostocales</taxon>
        <taxon>Nostocaceae</taxon>
        <taxon>Nostoc</taxon>
    </lineage>
</organism>
<evidence type="ECO:0000259" key="15">
    <source>
        <dbReference type="PROSITE" id="PS51918"/>
    </source>
</evidence>
<evidence type="ECO:0000256" key="1">
    <source>
        <dbReference type="ARBA" id="ARBA00004496"/>
    </source>
</evidence>
<dbReference type="CDD" id="cd01335">
    <property type="entry name" value="Radical_SAM"/>
    <property type="match status" value="1"/>
</dbReference>
<dbReference type="InterPro" id="IPR006638">
    <property type="entry name" value="Elp3/MiaA/NifB-like_rSAM"/>
</dbReference>
<evidence type="ECO:0000256" key="7">
    <source>
        <dbReference type="ARBA" id="ARBA00022691"/>
    </source>
</evidence>
<sequence>MARHSDNCIQEATNIKFDANLLRKYDQPLPRYTSYPPATELRENFEERHFTEAIAIGNDKKTPLSLYCHIPFCESACYFCGCNTVITQKKSIVEPYLNYLNHNIQEVANLTNNQRTVQQLHWGGGTPNYLSLSQVDSLWQTLNDCFRFDENAEISIEVNPRFLTREYLFFLRDLGFNRISFGIQDFNFQVQKAVNRIQPEEMLFQVMDWIRDAGFASVNVDLIYGLPYQTLETFKSTVDKTIKLNPDRIAVFNFAYVPWLKPVQRLIPQAALPSSPEKLDILQMTIEELTSNGYVFIGMDHFAKPNDELAIAQQNGKLHRNFQGYTTKPESDLLGFGMSSISMLHDVYVQNHKRLKNYYQGIDSQTLPIEKGIKLNQDDIIRRTIIMELMCQFQISPENIQEKYNLSFDSDFSEYFLPEKLPLQLLAADGLIKLLPHHIEVTPAGRLLIRNIAAVFDVYLQKRSTSGFSKAI</sequence>
<dbReference type="InterPro" id="IPR004558">
    <property type="entry name" value="Coprogen_oxidase_HemN"/>
</dbReference>
<protein>
    <recommendedName>
        <fullName evidence="14">Coproporphyrinogen-III oxidase</fullName>
        <ecNumber evidence="14">1.3.98.3</ecNumber>
    </recommendedName>
</protein>
<dbReference type="EMBL" id="JACJQL010000016">
    <property type="protein sequence ID" value="MBD2252276.1"/>
    <property type="molecule type" value="Genomic_DNA"/>
</dbReference>
<keyword evidence="5 14" id="KW-0004">4Fe-4S</keyword>
<reference evidence="16 17" key="1">
    <citation type="journal article" date="2020" name="ISME J.">
        <title>Comparative genomics reveals insights into cyanobacterial evolution and habitat adaptation.</title>
        <authorList>
            <person name="Chen M.Y."/>
            <person name="Teng W.K."/>
            <person name="Zhao L."/>
            <person name="Hu C.X."/>
            <person name="Zhou Y.K."/>
            <person name="Han B.P."/>
            <person name="Song L.R."/>
            <person name="Shu W.S."/>
        </authorList>
    </citation>
    <scope>NUCLEOTIDE SEQUENCE [LARGE SCALE GENOMIC DNA]</scope>
    <source>
        <strain evidence="16 17">FACHB-3921</strain>
    </source>
</reference>